<evidence type="ECO:0000313" key="2">
    <source>
        <dbReference type="EMBL" id="SUQ65509.1"/>
    </source>
</evidence>
<organism evidence="2 3">
    <name type="scientific">Pseudomonas wadenswilerensis</name>
    <dbReference type="NCBI Taxonomy" id="1785161"/>
    <lineage>
        <taxon>Bacteria</taxon>
        <taxon>Pseudomonadati</taxon>
        <taxon>Pseudomonadota</taxon>
        <taxon>Gammaproteobacteria</taxon>
        <taxon>Pseudomonadales</taxon>
        <taxon>Pseudomonadaceae</taxon>
        <taxon>Pseudomonas</taxon>
    </lineage>
</organism>
<keyword evidence="3" id="KW-1185">Reference proteome</keyword>
<keyword evidence="2" id="KW-0449">Lipoprotein</keyword>
<name>A0A380T5I8_9PSED</name>
<feature type="chain" id="PRO_5016657626" evidence="1">
    <location>
        <begin position="22"/>
        <end position="308"/>
    </location>
</feature>
<keyword evidence="1" id="KW-0732">Signal</keyword>
<dbReference type="EMBL" id="UIDD01000012">
    <property type="protein sequence ID" value="SUQ65509.1"/>
    <property type="molecule type" value="Genomic_DNA"/>
</dbReference>
<dbReference type="RefSeq" id="WP_148708574.1">
    <property type="nucleotide sequence ID" value="NZ_CBCSFG010000021.1"/>
</dbReference>
<reference evidence="3" key="1">
    <citation type="submission" date="2018-07" db="EMBL/GenBank/DDBJ databases">
        <authorList>
            <person name="Blom J."/>
        </authorList>
    </citation>
    <scope>NUCLEOTIDE SEQUENCE [LARGE SCALE GENOMIC DNA]</scope>
    <source>
        <strain evidence="3">CCOS 864</strain>
    </source>
</reference>
<evidence type="ECO:0000256" key="1">
    <source>
        <dbReference type="SAM" id="SignalP"/>
    </source>
</evidence>
<evidence type="ECO:0000313" key="3">
    <source>
        <dbReference type="Proteomes" id="UP000255177"/>
    </source>
</evidence>
<dbReference type="Proteomes" id="UP000255177">
    <property type="component" value="Unassembled WGS sequence"/>
</dbReference>
<accession>A0A380T5I8</accession>
<sequence length="308" mass="34381">MRKLLVLLPLMLLGGCSEDFATLHFAQPVSAYYGDLRPQYGDDLYQAILALKIDPKDIEVELDDDHRQNLRINVSRSLDAGKRQALRELFDEIPRARAAASWEVDVTLEPHAPGARFDGFSEAVKSIQGPVTLQLKLGNRIEALSSATLRERTLAAENNSEVSSIITCHVLAEVSGGPFKFRSIVQRDDGPPERAQVIIEYAPMHFAQLPARFDFKDPTLRERIHNGQVKAWQAEGTPQRSPWRPFEMAFEIGSLGKQSLNLNPGKDLRIGMLQSDCRDLANRAGRPFSLFIGEGLDRLESVTYAADD</sequence>
<protein>
    <submittedName>
        <fullName evidence="2">Putative lipoprotein</fullName>
    </submittedName>
</protein>
<gene>
    <name evidence="2" type="ORF">CCOS864_04984</name>
</gene>
<dbReference type="PROSITE" id="PS51257">
    <property type="entry name" value="PROKAR_LIPOPROTEIN"/>
    <property type="match status" value="1"/>
</dbReference>
<dbReference type="AlphaFoldDB" id="A0A380T5I8"/>
<proteinExistence type="predicted"/>
<feature type="signal peptide" evidence="1">
    <location>
        <begin position="1"/>
        <end position="21"/>
    </location>
</feature>